<keyword evidence="4" id="KW-1185">Reference proteome</keyword>
<evidence type="ECO:0000259" key="2">
    <source>
        <dbReference type="PROSITE" id="PS51272"/>
    </source>
</evidence>
<dbReference type="SUPFAM" id="SSF49899">
    <property type="entry name" value="Concanavalin A-like lectins/glucanases"/>
    <property type="match status" value="1"/>
</dbReference>
<sequence length="1209" mass="126306">MRHLTIKYPMAAAALLMTAFMLLVISGAPSVAFGAAPASVYVDERFDNYPTAALSGSNWGTTVASGSVMVEEDAGDVSNKNVKITKINTNGTVNADRKNISLSGQLVVDYRVKSDEIEGIKSAPYINNSNSTNQTGINISLEGNSIKAYNGGTNTKLQTFTAGTWYQIHIVLDTASRKYDVYVDGKLVGAQFSFRSETTSPLTYIRFAIGSNQVGTVSFDDLRVTEVPASIQLEAPYGFVIGHTHTSKVTSNYPDGTIGDVTKAAWYDSSNTAIAQVDAKGVVTAKGIGSAVITAHYAGKTASTTIDVASDVVLNGLQLDAAAYSIQQGAERATVVTAVYSNGLRNVTAAAKYSSNNSSVASVNGAGLVTGNSPGTTVITAIYGSKSAAATVTVYPVLTDLQLDTGAYSLQAGESHKTVVSAIYSDQSVRDVSLSSTYMSTNSSVAWVDRAGTVTGLSAGTTVITATYAGKSVSSNVAVSSVKLDSEGYVLQLGTSRQTTVLLQTSNGSELNVSGLASFSSSNPAVAEVDGAGKVTGKQDGSTVITAVYGQSRAVANVTVSQLGYSSQVTLPATGKSSLQVHLWAVGADPLYGIQSSFDFDPAVLKLEEVVTELFAGSREEIGANSFVRKVDGKLTGFENVTIQGGHIAYVATRMGTDAASGAKPYATLNFKVLNASGDTQLRISGTAASALAGNSIVKAPLTGVTATFDSDLPPAGTDTTPPSAPVVSVSGKTQTSVSLSWTAATDNVGVVGYKLYMNNDPTAAATVTGLTYTLTGLQPRTSYNFTVKAADAAENLSEGAAISVLTSVYTTNPSKGGGGNVPLEAVSGDKQSLKIGDLQPDTNGKLVLVLGTGKKQLLLPAEAVIALKSPNGKLEVQSEKGTVSIPLQVLKSLTALLGSEAVAKDAQISLKISAVDRQEAESLAGSASKTKDALVKSASQVLQFELSIITKDGVEKKLAFFNEPIEIKIPFDGSSGLNEQLLGVYYLNEQTKEWEYVGGLIDTVNKQITVKLNHFSVYTVLEYNKTYKDLPSGHWAFDAVNILSAKHIVNGIDAEHFAPTALTTRAEFAALLVRSLGLSAPKAIALPFNDVSSQAWYAEAIAAAYEAKLIGGRTAATFYPDDKLSREEMAVMLVRAYEVAAKGTKLQATSSSSFTDESKVSSWAVGSVNAAKNAGLMNGMESGEFQPTQWTNRAETAQAIANLLRLLP</sequence>
<dbReference type="Pfam" id="PF00041">
    <property type="entry name" value="fn3"/>
    <property type="match status" value="1"/>
</dbReference>
<evidence type="ECO:0000259" key="1">
    <source>
        <dbReference type="PROSITE" id="PS50853"/>
    </source>
</evidence>
<evidence type="ECO:0000313" key="3">
    <source>
        <dbReference type="EMBL" id="NOU91649.1"/>
    </source>
</evidence>
<dbReference type="Proteomes" id="UP000641588">
    <property type="component" value="Unassembled WGS sequence"/>
</dbReference>
<organism evidence="3 4">
    <name type="scientific">Paenibacillus foliorum</name>
    <dbReference type="NCBI Taxonomy" id="2654974"/>
    <lineage>
        <taxon>Bacteria</taxon>
        <taxon>Bacillati</taxon>
        <taxon>Bacillota</taxon>
        <taxon>Bacilli</taxon>
        <taxon>Bacillales</taxon>
        <taxon>Paenibacillaceae</taxon>
        <taxon>Paenibacillus</taxon>
    </lineage>
</organism>
<dbReference type="InterPro" id="IPR001119">
    <property type="entry name" value="SLH_dom"/>
</dbReference>
<dbReference type="Pfam" id="PF22585">
    <property type="entry name" value="Sialidase-like_CBM"/>
    <property type="match status" value="1"/>
</dbReference>
<dbReference type="PANTHER" id="PTHR43308:SF5">
    <property type="entry name" value="S-LAYER PROTEIN _ PEPTIDOGLYCAN ENDO-BETA-N-ACETYLGLUCOSAMINIDASE"/>
    <property type="match status" value="1"/>
</dbReference>
<dbReference type="Gene3D" id="2.60.40.680">
    <property type="match status" value="1"/>
</dbReference>
<dbReference type="EMBL" id="WHOD01000003">
    <property type="protein sequence ID" value="NOU91649.1"/>
    <property type="molecule type" value="Genomic_DNA"/>
</dbReference>
<dbReference type="Gene3D" id="2.60.120.200">
    <property type="match status" value="1"/>
</dbReference>
<dbReference type="SUPFAM" id="SSF49373">
    <property type="entry name" value="Invasin/intimin cell-adhesion fragments"/>
    <property type="match status" value="4"/>
</dbReference>
<gene>
    <name evidence="3" type="ORF">GC093_00145</name>
</gene>
<dbReference type="InterPro" id="IPR036116">
    <property type="entry name" value="FN3_sf"/>
</dbReference>
<dbReference type="SMART" id="SM00060">
    <property type="entry name" value="FN3"/>
    <property type="match status" value="1"/>
</dbReference>
<dbReference type="Gene3D" id="2.60.40.10">
    <property type="entry name" value="Immunoglobulins"/>
    <property type="match status" value="1"/>
</dbReference>
<dbReference type="PROSITE" id="PS51272">
    <property type="entry name" value="SLH"/>
    <property type="match status" value="3"/>
</dbReference>
<dbReference type="SUPFAM" id="SSF49265">
    <property type="entry name" value="Fibronectin type III"/>
    <property type="match status" value="1"/>
</dbReference>
<feature type="domain" description="SLH" evidence="2">
    <location>
        <begin position="1024"/>
        <end position="1084"/>
    </location>
</feature>
<dbReference type="SMART" id="SM00635">
    <property type="entry name" value="BID_2"/>
    <property type="match status" value="4"/>
</dbReference>
<feature type="domain" description="SLH" evidence="2">
    <location>
        <begin position="1085"/>
        <end position="1148"/>
    </location>
</feature>
<accession>A0A972GNU4</accession>
<dbReference type="InterPro" id="IPR013783">
    <property type="entry name" value="Ig-like_fold"/>
</dbReference>
<protein>
    <submittedName>
        <fullName evidence="3">Uncharacterized protein</fullName>
    </submittedName>
</protein>
<proteinExistence type="predicted"/>
<dbReference type="AlphaFoldDB" id="A0A972GNU4"/>
<dbReference type="InterPro" id="IPR051465">
    <property type="entry name" value="Cell_Envelope_Struct_Comp"/>
</dbReference>
<dbReference type="CDD" id="cd00063">
    <property type="entry name" value="FN3"/>
    <property type="match status" value="1"/>
</dbReference>
<dbReference type="PROSITE" id="PS50853">
    <property type="entry name" value="FN3"/>
    <property type="match status" value="1"/>
</dbReference>
<reference evidence="3" key="1">
    <citation type="submission" date="2019-10" db="EMBL/GenBank/DDBJ databases">
        <title>Description of Paenibacillus glebae sp. nov.</title>
        <authorList>
            <person name="Carlier A."/>
            <person name="Qi S."/>
        </authorList>
    </citation>
    <scope>NUCLEOTIDE SEQUENCE</scope>
    <source>
        <strain evidence="3">LMG 31456</strain>
    </source>
</reference>
<dbReference type="Gene3D" id="2.60.40.1080">
    <property type="match status" value="4"/>
</dbReference>
<comment type="caution">
    <text evidence="3">The sequence shown here is derived from an EMBL/GenBank/DDBJ whole genome shotgun (WGS) entry which is preliminary data.</text>
</comment>
<name>A0A972GNU4_9BACL</name>
<dbReference type="InterPro" id="IPR003961">
    <property type="entry name" value="FN3_dom"/>
</dbReference>
<dbReference type="PANTHER" id="PTHR43308">
    <property type="entry name" value="OUTER MEMBRANE PROTEIN ALPHA-RELATED"/>
    <property type="match status" value="1"/>
</dbReference>
<evidence type="ECO:0000313" key="4">
    <source>
        <dbReference type="Proteomes" id="UP000641588"/>
    </source>
</evidence>
<dbReference type="InterPro" id="IPR008964">
    <property type="entry name" value="Invasin/intimin_cell_adhesion"/>
</dbReference>
<dbReference type="InterPro" id="IPR054490">
    <property type="entry name" value="BT_1020-like_b-sandwich_1"/>
</dbReference>
<dbReference type="Pfam" id="PF02368">
    <property type="entry name" value="Big_2"/>
    <property type="match status" value="3"/>
</dbReference>
<dbReference type="Pfam" id="PF00395">
    <property type="entry name" value="SLH"/>
    <property type="match status" value="3"/>
</dbReference>
<feature type="domain" description="Fibronectin type-III" evidence="1">
    <location>
        <begin position="722"/>
        <end position="815"/>
    </location>
</feature>
<dbReference type="InterPro" id="IPR013320">
    <property type="entry name" value="ConA-like_dom_sf"/>
</dbReference>
<dbReference type="InterPro" id="IPR003343">
    <property type="entry name" value="Big_2"/>
</dbReference>
<feature type="domain" description="SLH" evidence="2">
    <location>
        <begin position="1152"/>
        <end position="1209"/>
    </location>
</feature>
<dbReference type="RefSeq" id="WP_171649817.1">
    <property type="nucleotide sequence ID" value="NZ_WHOD01000003.1"/>
</dbReference>